<comment type="caution">
    <text evidence="1">The sequence shown here is derived from an EMBL/GenBank/DDBJ whole genome shotgun (WGS) entry which is preliminary data.</text>
</comment>
<dbReference type="Proteomes" id="UP000265520">
    <property type="component" value="Unassembled WGS sequence"/>
</dbReference>
<reference evidence="1 2" key="1">
    <citation type="journal article" date="2018" name="Front. Plant Sci.">
        <title>Red Clover (Trifolium pratense) and Zigzag Clover (T. medium) - A Picture of Genomic Similarities and Differences.</title>
        <authorList>
            <person name="Dluhosova J."/>
            <person name="Istvanek J."/>
            <person name="Nedelnik J."/>
            <person name="Repkova J."/>
        </authorList>
    </citation>
    <scope>NUCLEOTIDE SEQUENCE [LARGE SCALE GENOMIC DNA]</scope>
    <source>
        <strain evidence="2">cv. 10/8</strain>
        <tissue evidence="1">Leaf</tissue>
    </source>
</reference>
<keyword evidence="2" id="KW-1185">Reference proteome</keyword>
<proteinExistence type="predicted"/>
<organism evidence="1 2">
    <name type="scientific">Trifolium medium</name>
    <dbReference type="NCBI Taxonomy" id="97028"/>
    <lineage>
        <taxon>Eukaryota</taxon>
        <taxon>Viridiplantae</taxon>
        <taxon>Streptophyta</taxon>
        <taxon>Embryophyta</taxon>
        <taxon>Tracheophyta</taxon>
        <taxon>Spermatophyta</taxon>
        <taxon>Magnoliopsida</taxon>
        <taxon>eudicotyledons</taxon>
        <taxon>Gunneridae</taxon>
        <taxon>Pentapetalae</taxon>
        <taxon>rosids</taxon>
        <taxon>fabids</taxon>
        <taxon>Fabales</taxon>
        <taxon>Fabaceae</taxon>
        <taxon>Papilionoideae</taxon>
        <taxon>50 kb inversion clade</taxon>
        <taxon>NPAAA clade</taxon>
        <taxon>Hologalegina</taxon>
        <taxon>IRL clade</taxon>
        <taxon>Trifolieae</taxon>
        <taxon>Trifolium</taxon>
    </lineage>
</organism>
<dbReference type="AlphaFoldDB" id="A0A392R422"/>
<evidence type="ECO:0000313" key="1">
    <source>
        <dbReference type="EMBL" id="MCI30979.1"/>
    </source>
</evidence>
<sequence>MLNKNSSIQSQQSVYMQPVTIEQTSGSERRIQMISNLLLVHDALHLYVPNPCAMVYGALKI</sequence>
<feature type="non-terminal residue" evidence="1">
    <location>
        <position position="61"/>
    </location>
</feature>
<protein>
    <submittedName>
        <fullName evidence="1">Uncharacterized protein</fullName>
    </submittedName>
</protein>
<dbReference type="EMBL" id="LXQA010183741">
    <property type="protein sequence ID" value="MCI30979.1"/>
    <property type="molecule type" value="Genomic_DNA"/>
</dbReference>
<evidence type="ECO:0000313" key="2">
    <source>
        <dbReference type="Proteomes" id="UP000265520"/>
    </source>
</evidence>
<accession>A0A392R422</accession>
<name>A0A392R422_9FABA</name>